<dbReference type="GO" id="GO:0005886">
    <property type="term" value="C:plasma membrane"/>
    <property type="evidence" value="ECO:0007669"/>
    <property type="project" value="TreeGrafter"/>
</dbReference>
<dbReference type="SMART" id="SM00220">
    <property type="entry name" value="S_TKc"/>
    <property type="match status" value="1"/>
</dbReference>
<dbReference type="FunFam" id="1.10.510.10:FF:000129">
    <property type="entry name" value="cysteine-rich receptor-like protein kinase 10"/>
    <property type="match status" value="1"/>
</dbReference>
<evidence type="ECO:0000256" key="1">
    <source>
        <dbReference type="ARBA" id="ARBA00004167"/>
    </source>
</evidence>
<dbReference type="GO" id="GO:0042742">
    <property type="term" value="P:defense response to bacterium"/>
    <property type="evidence" value="ECO:0007669"/>
    <property type="project" value="TreeGrafter"/>
</dbReference>
<dbReference type="AlphaFoldDB" id="A0A8J4RH04"/>
<protein>
    <recommendedName>
        <fullName evidence="19">Cysteine-rich receptor-like protein kinase 10</fullName>
    </recommendedName>
</protein>
<keyword evidence="8" id="KW-0418">Kinase</keyword>
<dbReference type="PROSITE" id="PS51473">
    <property type="entry name" value="GNK2"/>
    <property type="match status" value="2"/>
</dbReference>
<evidence type="ECO:0000256" key="8">
    <source>
        <dbReference type="ARBA" id="ARBA00022777"/>
    </source>
</evidence>
<keyword evidence="3" id="KW-0808">Transferase</keyword>
<dbReference type="Gene3D" id="1.10.510.10">
    <property type="entry name" value="Transferase(Phosphotransferase) domain 1"/>
    <property type="match status" value="1"/>
</dbReference>
<evidence type="ECO:0000256" key="14">
    <source>
        <dbReference type="SAM" id="SignalP"/>
    </source>
</evidence>
<dbReference type="PANTHER" id="PTHR27002">
    <property type="entry name" value="RECEPTOR-LIKE SERINE/THREONINE-PROTEIN KINASE SD1-8"/>
    <property type="match status" value="1"/>
</dbReference>
<feature type="domain" description="Gnk2-homologous" evidence="16">
    <location>
        <begin position="27"/>
        <end position="132"/>
    </location>
</feature>
<keyword evidence="13" id="KW-0325">Glycoprotein</keyword>
<dbReference type="PROSITE" id="PS00108">
    <property type="entry name" value="PROTEIN_KINASE_ST"/>
    <property type="match status" value="1"/>
</dbReference>
<dbReference type="FunFam" id="3.30.430.20:FF:000003">
    <property type="entry name" value="Cysteine-rich RLK (RECEPTOR-like protein kinase) 10"/>
    <property type="match status" value="1"/>
</dbReference>
<evidence type="ECO:0000256" key="6">
    <source>
        <dbReference type="ARBA" id="ARBA00022737"/>
    </source>
</evidence>
<keyword evidence="9" id="KW-0067">ATP-binding</keyword>
<keyword evidence="6" id="KW-0677">Repeat</keyword>
<evidence type="ECO:0000256" key="10">
    <source>
        <dbReference type="ARBA" id="ARBA00022989"/>
    </source>
</evidence>
<sequence>MSFPSKVTFVVHFSISILFIISEAAPNFRSYYCPNGYNFTPNSTYQSNLNHLLSSLSSNASREGGFYNTTVGQNSPNQIYGLFLCRGDVTADVCKDCVATAAKAVVQQYCRTRIKAIIWYDECMLRYSNESFFSIMNDRVRYYACNDQNITVLDGFALLLGSMMNDSVTRATAADQPGATKFATKENNLSSSITLYCLVQCTPDISSSSCNTCLRGRVANLPDHCSGNEKILVYEYVPNKSLDNFLNDLEKQRTLDWSRRYKIIGGIARGILYLHEDSRLRIIHRDLKASNILLDKDMNPKISDFGMARIFSNDQTQENTFKIAGTYGYMPPEYAMQGHFSLKSDVYSFGILLLEILSGKQNSSFCTSDPSENLLSHAWKHWKGGTSLELLDPTIRDSYSRIEVNNCIRIALLCVQENPVQRPTMDSIILMLNINSVTLSSPQRPAFFLQSGTEQNMLELELDQSKGKSILFSVDEASITEVYPR</sequence>
<keyword evidence="10" id="KW-1133">Transmembrane helix</keyword>
<evidence type="ECO:0000256" key="2">
    <source>
        <dbReference type="ARBA" id="ARBA00022527"/>
    </source>
</evidence>
<evidence type="ECO:0000256" key="11">
    <source>
        <dbReference type="ARBA" id="ARBA00023136"/>
    </source>
</evidence>
<dbReference type="InterPro" id="IPR001245">
    <property type="entry name" value="Ser-Thr/Tyr_kinase_cat_dom"/>
</dbReference>
<dbReference type="InterPro" id="IPR000719">
    <property type="entry name" value="Prot_kinase_dom"/>
</dbReference>
<comment type="subcellular location">
    <subcellularLocation>
        <location evidence="1">Membrane</location>
        <topology evidence="1">Single-pass membrane protein</topology>
    </subcellularLocation>
</comment>
<dbReference type="GO" id="GO:0004674">
    <property type="term" value="F:protein serine/threonine kinase activity"/>
    <property type="evidence" value="ECO:0007669"/>
    <property type="project" value="UniProtKB-KW"/>
</dbReference>
<evidence type="ECO:0000259" key="15">
    <source>
        <dbReference type="PROSITE" id="PS50011"/>
    </source>
</evidence>
<accession>A0A8J4RH04</accession>
<dbReference type="GO" id="GO:0005524">
    <property type="term" value="F:ATP binding"/>
    <property type="evidence" value="ECO:0007669"/>
    <property type="project" value="UniProtKB-KW"/>
</dbReference>
<evidence type="ECO:0000313" key="17">
    <source>
        <dbReference type="EMBL" id="KAF3966155.1"/>
    </source>
</evidence>
<dbReference type="InterPro" id="IPR008271">
    <property type="entry name" value="Ser/Thr_kinase_AS"/>
</dbReference>
<dbReference type="EMBL" id="JRKL02001085">
    <property type="protein sequence ID" value="KAF3966155.1"/>
    <property type="molecule type" value="Genomic_DNA"/>
</dbReference>
<dbReference type="PANTHER" id="PTHR27002:SF1050">
    <property type="entry name" value="CYSTEINE-RICH RECEPTOR-LIKE PROTEIN KINASE 5"/>
    <property type="match status" value="1"/>
</dbReference>
<feature type="signal peptide" evidence="14">
    <location>
        <begin position="1"/>
        <end position="24"/>
    </location>
</feature>
<dbReference type="Pfam" id="PF07714">
    <property type="entry name" value="PK_Tyr_Ser-Thr"/>
    <property type="match status" value="1"/>
</dbReference>
<keyword evidence="7" id="KW-0547">Nucleotide-binding</keyword>
<dbReference type="InterPro" id="IPR002902">
    <property type="entry name" value="GNK2"/>
</dbReference>
<dbReference type="Pfam" id="PF01657">
    <property type="entry name" value="Stress-antifung"/>
    <property type="match status" value="1"/>
</dbReference>
<dbReference type="InterPro" id="IPR038408">
    <property type="entry name" value="GNK2_sf"/>
</dbReference>
<feature type="chain" id="PRO_5035327898" description="Cysteine-rich receptor-like protein kinase 10" evidence="14">
    <location>
        <begin position="25"/>
        <end position="485"/>
    </location>
</feature>
<evidence type="ECO:0000313" key="18">
    <source>
        <dbReference type="Proteomes" id="UP000737018"/>
    </source>
</evidence>
<dbReference type="Gene3D" id="3.30.430.20">
    <property type="entry name" value="Gnk2 domain, C-X8-C-X2-C motif"/>
    <property type="match status" value="2"/>
</dbReference>
<organism evidence="17 18">
    <name type="scientific">Castanea mollissima</name>
    <name type="common">Chinese chestnut</name>
    <dbReference type="NCBI Taxonomy" id="60419"/>
    <lineage>
        <taxon>Eukaryota</taxon>
        <taxon>Viridiplantae</taxon>
        <taxon>Streptophyta</taxon>
        <taxon>Embryophyta</taxon>
        <taxon>Tracheophyta</taxon>
        <taxon>Spermatophyta</taxon>
        <taxon>Magnoliopsida</taxon>
        <taxon>eudicotyledons</taxon>
        <taxon>Gunneridae</taxon>
        <taxon>Pentapetalae</taxon>
        <taxon>rosids</taxon>
        <taxon>fabids</taxon>
        <taxon>Fagales</taxon>
        <taxon>Fagaceae</taxon>
        <taxon>Castanea</taxon>
    </lineage>
</organism>
<keyword evidence="4" id="KW-0812">Transmembrane</keyword>
<evidence type="ECO:0000259" key="16">
    <source>
        <dbReference type="PROSITE" id="PS51473"/>
    </source>
</evidence>
<keyword evidence="5 14" id="KW-0732">Signal</keyword>
<evidence type="ECO:0000256" key="5">
    <source>
        <dbReference type="ARBA" id="ARBA00022729"/>
    </source>
</evidence>
<dbReference type="SUPFAM" id="SSF56112">
    <property type="entry name" value="Protein kinase-like (PK-like)"/>
    <property type="match status" value="1"/>
</dbReference>
<evidence type="ECO:0000256" key="9">
    <source>
        <dbReference type="ARBA" id="ARBA00022840"/>
    </source>
</evidence>
<evidence type="ECO:0000256" key="4">
    <source>
        <dbReference type="ARBA" id="ARBA00022692"/>
    </source>
</evidence>
<dbReference type="InterPro" id="IPR011009">
    <property type="entry name" value="Kinase-like_dom_sf"/>
</dbReference>
<name>A0A8J4RH04_9ROSI</name>
<reference evidence="17" key="1">
    <citation type="submission" date="2020-03" db="EMBL/GenBank/DDBJ databases">
        <title>Castanea mollissima Vanexum genome sequencing.</title>
        <authorList>
            <person name="Staton M."/>
        </authorList>
    </citation>
    <scope>NUCLEOTIDE SEQUENCE</scope>
    <source>
        <tissue evidence="17">Leaf</tissue>
    </source>
</reference>
<dbReference type="CDD" id="cd23509">
    <property type="entry name" value="Gnk2-like"/>
    <property type="match status" value="2"/>
</dbReference>
<gene>
    <name evidence="17" type="ORF">CMV_009724</name>
</gene>
<dbReference type="OrthoDB" id="688481at2759"/>
<evidence type="ECO:0000256" key="3">
    <source>
        <dbReference type="ARBA" id="ARBA00022679"/>
    </source>
</evidence>
<keyword evidence="2" id="KW-0723">Serine/threonine-protein kinase</keyword>
<proteinExistence type="predicted"/>
<dbReference type="PROSITE" id="PS50011">
    <property type="entry name" value="PROTEIN_KINASE_DOM"/>
    <property type="match status" value="1"/>
</dbReference>
<evidence type="ECO:0008006" key="19">
    <source>
        <dbReference type="Google" id="ProtNLM"/>
    </source>
</evidence>
<comment type="caution">
    <text evidence="17">The sequence shown here is derived from an EMBL/GenBank/DDBJ whole genome shotgun (WGS) entry which is preliminary data.</text>
</comment>
<evidence type="ECO:0000256" key="7">
    <source>
        <dbReference type="ARBA" id="ARBA00022741"/>
    </source>
</evidence>
<evidence type="ECO:0000256" key="12">
    <source>
        <dbReference type="ARBA" id="ARBA00023170"/>
    </source>
</evidence>
<keyword evidence="12" id="KW-0675">Receptor</keyword>
<feature type="domain" description="Gnk2-homologous" evidence="16">
    <location>
        <begin position="138"/>
        <end position="247"/>
    </location>
</feature>
<evidence type="ECO:0000256" key="13">
    <source>
        <dbReference type="ARBA" id="ARBA00023180"/>
    </source>
</evidence>
<keyword evidence="18" id="KW-1185">Reference proteome</keyword>
<dbReference type="Proteomes" id="UP000737018">
    <property type="component" value="Unassembled WGS sequence"/>
</dbReference>
<keyword evidence="11" id="KW-0472">Membrane</keyword>
<feature type="domain" description="Protein kinase" evidence="15">
    <location>
        <begin position="154"/>
        <end position="434"/>
    </location>
</feature>